<dbReference type="GO" id="GO:0016020">
    <property type="term" value="C:membrane"/>
    <property type="evidence" value="ECO:0007669"/>
    <property type="project" value="UniProtKB-SubCell"/>
</dbReference>
<name>A0A9N8PY73_CHRIL</name>
<keyword evidence="8" id="KW-0805">Transcription regulation</keyword>
<dbReference type="Pfam" id="PF00104">
    <property type="entry name" value="Hormone_recep"/>
    <property type="match status" value="1"/>
</dbReference>
<dbReference type="SUPFAM" id="SSF57716">
    <property type="entry name" value="Glucocorticoid receptor-like (DNA-binding domain)"/>
    <property type="match status" value="1"/>
</dbReference>
<feature type="transmembrane region" description="Helical" evidence="15">
    <location>
        <begin position="792"/>
        <end position="807"/>
    </location>
</feature>
<feature type="transmembrane region" description="Helical" evidence="15">
    <location>
        <begin position="886"/>
        <end position="906"/>
    </location>
</feature>
<dbReference type="Gene3D" id="1.20.1250.20">
    <property type="entry name" value="MFS general substrate transporter like domains"/>
    <property type="match status" value="1"/>
</dbReference>
<dbReference type="InterPro" id="IPR035500">
    <property type="entry name" value="NHR-like_dom_sf"/>
</dbReference>
<proteinExistence type="predicted"/>
<evidence type="ECO:0000256" key="14">
    <source>
        <dbReference type="SAM" id="MobiDB-lite"/>
    </source>
</evidence>
<keyword evidence="12" id="KW-0675">Receptor</keyword>
<dbReference type="OrthoDB" id="419734at2759"/>
<feature type="compositionally biased region" description="Basic and acidic residues" evidence="14">
    <location>
        <begin position="240"/>
        <end position="279"/>
    </location>
</feature>
<sequence length="997" mass="113089">MSTITPSTDELPPPNVRAMEAKPESLCRVCGDKASGKHYGVPSCDGCRGFFKRSIRRNLDYVCKENGRCVVDVTRRNQCQACRFSKCLRVNMKKDAVQHERAPRPSVAAQHHIALQKLGYNFSRQQPFIPSPAPLALSTFPPLHPYNGLISTLPEASAHNSFLERPPFQDFSTSRLPDTMSTDVPQLNPLLNTHGALSPLNPFKIPLFSASLHYPVPHHAYIPTSILYPPVITSGSIAPLEKKQDSQQTDKVKDDEVSSSEEACKADSHQDSEEKDSKAPPHSSSDFEPPAHLVSKASDKNIQSVDFKPYSFVDYLNDRQKTVHIVDNVKDSFEGISDIAVRFKKYCYNNWKLDEEVCGTAAKILVATIKWLHGVHSFVHMKTSEQFNLLHHNWKELFILTAAEYSFYFDEDLEISTITSKRPHIKEELKKLTYLLKRLSHCRLDRSEYDWLKSTLLFRSDSDAISPHIEVLQDQFLVLLQKHCAVKDSTRFGRVMLLLPNICCLANKETLEHLLFPSSSLDDMYTDKIKKPWYKYVTVEPPMFLYMMAYMITNVIEQTFYVFQACTVNHGYSADICYNISNYDDINKEVQVTVSTFHQWNGVASHVVPLLLAFFLGSYSDKRGRKIILLAGLLGKLYFSAMITLNTAKAWPVEYIIYTAAFPSALTGADLAIFAGCFAYIADVSSLKNRTLRVGILDVVYLSTMPSGVALGNLLWNKVVGKSFTIMFAINTFLMLLATLYTLIFLEWQTRPEQKSLKQAGVRNPLKDFFDAKNIKHTLTTLTQKRPNNRRLFLWFLLIAMAFYTFQRDERPVMYLYTSKVFKWDTTTFSNFRTYLSTLYVIAMLFGIPLMTKVFHWRDTLIVMLGATAHICGHLIYAHAASDKLMYVGATAAALGPCVAPLIRSMTSKVLPPAERGVAYAFLSVMENAVAMFASIIYSQLYKATLDTEFANSIFYLTISTQVVVFSLIFTMEILLKGRPLEPIYEKDEERRISTSS</sequence>
<evidence type="ECO:0000259" key="17">
    <source>
        <dbReference type="PROSITE" id="PS51843"/>
    </source>
</evidence>
<evidence type="ECO:0000256" key="9">
    <source>
        <dbReference type="ARBA" id="ARBA00023125"/>
    </source>
</evidence>
<dbReference type="PROSITE" id="PS51843">
    <property type="entry name" value="NR_LBD"/>
    <property type="match status" value="1"/>
</dbReference>
<keyword evidence="10 15" id="KW-0472">Membrane</keyword>
<dbReference type="Pfam" id="PF00105">
    <property type="entry name" value="zf-C4"/>
    <property type="match status" value="1"/>
</dbReference>
<reference evidence="18" key="1">
    <citation type="submission" date="2021-12" db="EMBL/GenBank/DDBJ databases">
        <authorList>
            <person name="King R."/>
        </authorList>
    </citation>
    <scope>NUCLEOTIDE SEQUENCE</scope>
</reference>
<dbReference type="PANTHER" id="PTHR23507">
    <property type="entry name" value="ZGC:174356"/>
    <property type="match status" value="1"/>
</dbReference>
<dbReference type="SUPFAM" id="SSF48508">
    <property type="entry name" value="Nuclear receptor ligand-binding domain"/>
    <property type="match status" value="1"/>
</dbReference>
<dbReference type="Pfam" id="PF07690">
    <property type="entry name" value="MFS_1"/>
    <property type="match status" value="1"/>
</dbReference>
<evidence type="ECO:0000256" key="15">
    <source>
        <dbReference type="SAM" id="Phobius"/>
    </source>
</evidence>
<dbReference type="Gene3D" id="3.30.50.10">
    <property type="entry name" value="Erythroid Transcription Factor GATA-1, subunit A"/>
    <property type="match status" value="1"/>
</dbReference>
<dbReference type="CDD" id="cd07164">
    <property type="entry name" value="NR_DBD_PNR_like_1"/>
    <property type="match status" value="1"/>
</dbReference>
<feature type="transmembrane region" description="Helical" evidence="15">
    <location>
        <begin position="657"/>
        <end position="682"/>
    </location>
</feature>
<evidence type="ECO:0000256" key="11">
    <source>
        <dbReference type="ARBA" id="ARBA00023163"/>
    </source>
</evidence>
<dbReference type="SUPFAM" id="SSF103473">
    <property type="entry name" value="MFS general substrate transporter"/>
    <property type="match status" value="1"/>
</dbReference>
<feature type="transmembrane region" description="Helical" evidence="15">
    <location>
        <begin position="600"/>
        <end position="620"/>
    </location>
</feature>
<dbReference type="FunFam" id="3.30.50.10:FF:000058">
    <property type="entry name" value="Nuclear Hormone Receptor family"/>
    <property type="match status" value="1"/>
</dbReference>
<evidence type="ECO:0000256" key="7">
    <source>
        <dbReference type="ARBA" id="ARBA00022989"/>
    </source>
</evidence>
<evidence type="ECO:0000256" key="4">
    <source>
        <dbReference type="ARBA" id="ARBA00022723"/>
    </source>
</evidence>
<organism evidence="18 19">
    <name type="scientific">Chrysodeixis includens</name>
    <name type="common">Soybean looper</name>
    <name type="synonym">Pseudoplusia includens</name>
    <dbReference type="NCBI Taxonomy" id="689277"/>
    <lineage>
        <taxon>Eukaryota</taxon>
        <taxon>Metazoa</taxon>
        <taxon>Ecdysozoa</taxon>
        <taxon>Arthropoda</taxon>
        <taxon>Hexapoda</taxon>
        <taxon>Insecta</taxon>
        <taxon>Pterygota</taxon>
        <taxon>Neoptera</taxon>
        <taxon>Endopterygota</taxon>
        <taxon>Lepidoptera</taxon>
        <taxon>Glossata</taxon>
        <taxon>Ditrysia</taxon>
        <taxon>Noctuoidea</taxon>
        <taxon>Noctuidae</taxon>
        <taxon>Plusiinae</taxon>
        <taxon>Chrysodeixis</taxon>
    </lineage>
</organism>
<dbReference type="Gene3D" id="1.10.565.10">
    <property type="entry name" value="Retinoid X Receptor"/>
    <property type="match status" value="1"/>
</dbReference>
<evidence type="ECO:0000256" key="6">
    <source>
        <dbReference type="ARBA" id="ARBA00022833"/>
    </source>
</evidence>
<dbReference type="PRINTS" id="PR00047">
    <property type="entry name" value="STROIDFINGER"/>
</dbReference>
<feature type="transmembrane region" description="Helical" evidence="15">
    <location>
        <begin position="953"/>
        <end position="976"/>
    </location>
</feature>
<dbReference type="InterPro" id="IPR013088">
    <property type="entry name" value="Znf_NHR/GATA"/>
</dbReference>
<keyword evidence="6" id="KW-0862">Zinc</keyword>
<dbReference type="InterPro" id="IPR011701">
    <property type="entry name" value="MFS"/>
</dbReference>
<keyword evidence="11" id="KW-0804">Transcription</keyword>
<dbReference type="PANTHER" id="PTHR23507:SF37">
    <property type="entry name" value="GH08173P"/>
    <property type="match status" value="1"/>
</dbReference>
<keyword evidence="7 15" id="KW-1133">Transmembrane helix</keyword>
<dbReference type="InterPro" id="IPR036259">
    <property type="entry name" value="MFS_trans_sf"/>
</dbReference>
<keyword evidence="13" id="KW-0539">Nucleus</keyword>
<evidence type="ECO:0000313" key="19">
    <source>
        <dbReference type="Proteomes" id="UP001154114"/>
    </source>
</evidence>
<keyword evidence="4" id="KW-0479">Metal-binding</keyword>
<evidence type="ECO:0000256" key="13">
    <source>
        <dbReference type="ARBA" id="ARBA00023242"/>
    </source>
</evidence>
<feature type="transmembrane region" description="Helical" evidence="15">
    <location>
        <begin position="728"/>
        <end position="748"/>
    </location>
</feature>
<dbReference type="PRINTS" id="PR00398">
    <property type="entry name" value="STRDHORMONER"/>
</dbReference>
<dbReference type="EMBL" id="LR824004">
    <property type="protein sequence ID" value="CAD0194283.1"/>
    <property type="molecule type" value="Genomic_DNA"/>
</dbReference>
<dbReference type="PROSITE" id="PS51030">
    <property type="entry name" value="NUCLEAR_REC_DBD_2"/>
    <property type="match status" value="1"/>
</dbReference>
<feature type="transmembrane region" description="Helical" evidence="15">
    <location>
        <begin position="694"/>
        <end position="716"/>
    </location>
</feature>
<protein>
    <submittedName>
        <fullName evidence="18">Uncharacterized protein</fullName>
    </submittedName>
</protein>
<evidence type="ECO:0000256" key="10">
    <source>
        <dbReference type="ARBA" id="ARBA00023136"/>
    </source>
</evidence>
<evidence type="ECO:0000256" key="2">
    <source>
        <dbReference type="ARBA" id="ARBA00004141"/>
    </source>
</evidence>
<keyword evidence="9" id="KW-0238">DNA-binding</keyword>
<comment type="subcellular location">
    <subcellularLocation>
        <location evidence="2">Membrane</location>
        <topology evidence="2">Multi-pass membrane protein</topology>
    </subcellularLocation>
    <subcellularLocation>
        <location evidence="1">Nucleus</location>
    </subcellularLocation>
</comment>
<evidence type="ECO:0000256" key="5">
    <source>
        <dbReference type="ARBA" id="ARBA00022771"/>
    </source>
</evidence>
<keyword evidence="5" id="KW-0863">Zinc-finger</keyword>
<dbReference type="GO" id="GO:0043565">
    <property type="term" value="F:sequence-specific DNA binding"/>
    <property type="evidence" value="ECO:0007669"/>
    <property type="project" value="InterPro"/>
</dbReference>
<evidence type="ECO:0000313" key="18">
    <source>
        <dbReference type="EMBL" id="CAD0194283.1"/>
    </source>
</evidence>
<dbReference type="AlphaFoldDB" id="A0A9N8PY73"/>
<evidence type="ECO:0000256" key="8">
    <source>
        <dbReference type="ARBA" id="ARBA00023015"/>
    </source>
</evidence>
<feature type="domain" description="NR LBD" evidence="17">
    <location>
        <begin position="321"/>
        <end position="547"/>
    </location>
</feature>
<dbReference type="PROSITE" id="PS00031">
    <property type="entry name" value="NUCLEAR_REC_DBD_1"/>
    <property type="match status" value="1"/>
</dbReference>
<feature type="transmembrane region" description="Helical" evidence="15">
    <location>
        <begin position="862"/>
        <end position="880"/>
    </location>
</feature>
<feature type="domain" description="Nuclear receptor" evidence="16">
    <location>
        <begin position="24"/>
        <end position="99"/>
    </location>
</feature>
<dbReference type="Proteomes" id="UP001154114">
    <property type="component" value="Chromosome 1"/>
</dbReference>
<dbReference type="SMART" id="SM00430">
    <property type="entry name" value="HOLI"/>
    <property type="match status" value="1"/>
</dbReference>
<evidence type="ECO:0000256" key="3">
    <source>
        <dbReference type="ARBA" id="ARBA00022692"/>
    </source>
</evidence>
<keyword evidence="3 15" id="KW-0812">Transmembrane</keyword>
<dbReference type="SMART" id="SM00399">
    <property type="entry name" value="ZnF_C4"/>
    <property type="match status" value="1"/>
</dbReference>
<evidence type="ECO:0000256" key="1">
    <source>
        <dbReference type="ARBA" id="ARBA00004123"/>
    </source>
</evidence>
<dbReference type="GO" id="GO:0003700">
    <property type="term" value="F:DNA-binding transcription factor activity"/>
    <property type="evidence" value="ECO:0007669"/>
    <property type="project" value="InterPro"/>
</dbReference>
<dbReference type="InterPro" id="IPR000536">
    <property type="entry name" value="Nucl_hrmn_rcpt_lig-bd"/>
</dbReference>
<feature type="transmembrane region" description="Helical" evidence="15">
    <location>
        <begin position="627"/>
        <end position="645"/>
    </location>
</feature>
<feature type="region of interest" description="Disordered" evidence="14">
    <location>
        <begin position="240"/>
        <end position="292"/>
    </location>
</feature>
<dbReference type="GO" id="GO:0008270">
    <property type="term" value="F:zinc ion binding"/>
    <property type="evidence" value="ECO:0007669"/>
    <property type="project" value="UniProtKB-KW"/>
</dbReference>
<dbReference type="GO" id="GO:0022857">
    <property type="term" value="F:transmembrane transporter activity"/>
    <property type="evidence" value="ECO:0007669"/>
    <property type="project" value="InterPro"/>
</dbReference>
<dbReference type="InterPro" id="IPR001628">
    <property type="entry name" value="Znf_hrmn_rcpt"/>
</dbReference>
<feature type="transmembrane region" description="Helical" evidence="15">
    <location>
        <begin position="918"/>
        <end position="941"/>
    </location>
</feature>
<gene>
    <name evidence="18" type="ORF">CINC_LOCUS574</name>
</gene>
<dbReference type="InterPro" id="IPR001723">
    <property type="entry name" value="Nuclear_hrmn_rcpt"/>
</dbReference>
<evidence type="ECO:0000256" key="12">
    <source>
        <dbReference type="ARBA" id="ARBA00023170"/>
    </source>
</evidence>
<dbReference type="GO" id="GO:0005634">
    <property type="term" value="C:nucleus"/>
    <property type="evidence" value="ECO:0007669"/>
    <property type="project" value="UniProtKB-SubCell"/>
</dbReference>
<keyword evidence="19" id="KW-1185">Reference proteome</keyword>
<accession>A0A9N8PY73</accession>
<feature type="transmembrane region" description="Helical" evidence="15">
    <location>
        <begin position="832"/>
        <end position="850"/>
    </location>
</feature>
<evidence type="ECO:0000259" key="16">
    <source>
        <dbReference type="PROSITE" id="PS51030"/>
    </source>
</evidence>